<feature type="domain" description="UvrD-like helicase ATP-binding" evidence="10">
    <location>
        <begin position="1"/>
        <end position="469"/>
    </location>
</feature>
<keyword evidence="4 9" id="KW-0067">ATP-binding</keyword>
<evidence type="ECO:0000256" key="4">
    <source>
        <dbReference type="ARBA" id="ARBA00022840"/>
    </source>
</evidence>
<evidence type="ECO:0000256" key="2">
    <source>
        <dbReference type="ARBA" id="ARBA00022801"/>
    </source>
</evidence>
<dbReference type="Pfam" id="PF00580">
    <property type="entry name" value="UvrD-helicase"/>
    <property type="match status" value="1"/>
</dbReference>
<dbReference type="GO" id="GO:0000725">
    <property type="term" value="P:recombinational repair"/>
    <property type="evidence" value="ECO:0007669"/>
    <property type="project" value="TreeGrafter"/>
</dbReference>
<dbReference type="InterPro" id="IPR014017">
    <property type="entry name" value="DNA_helicase_UvrD-like_C"/>
</dbReference>
<dbReference type="RefSeq" id="WP_013633865.1">
    <property type="nucleotide sequence ID" value="NC_015177.1"/>
</dbReference>
<keyword evidence="1 9" id="KW-0547">Nucleotide-binding</keyword>
<dbReference type="GO" id="GO:0043138">
    <property type="term" value="F:3'-5' DNA helicase activity"/>
    <property type="evidence" value="ECO:0007669"/>
    <property type="project" value="UniProtKB-EC"/>
</dbReference>
<feature type="domain" description="UvrD-like helicase C-terminal" evidence="11">
    <location>
        <begin position="517"/>
        <end position="769"/>
    </location>
</feature>
<organism evidence="12 13">
    <name type="scientific">Pseudopedobacter saltans (strain ATCC 51119 / DSM 12145 / JCM 21818 / CCUG 39354 / LMG 10337 / NBRC 100064 / NCIMB 13643)</name>
    <name type="common">Pedobacter saltans</name>
    <dbReference type="NCBI Taxonomy" id="762903"/>
    <lineage>
        <taxon>Bacteria</taxon>
        <taxon>Pseudomonadati</taxon>
        <taxon>Bacteroidota</taxon>
        <taxon>Sphingobacteriia</taxon>
        <taxon>Sphingobacteriales</taxon>
        <taxon>Sphingobacteriaceae</taxon>
        <taxon>Pseudopedobacter</taxon>
    </lineage>
</organism>
<dbReference type="PANTHER" id="PTHR11070:SF67">
    <property type="entry name" value="DNA 3'-5' HELICASE"/>
    <property type="match status" value="1"/>
</dbReference>
<dbReference type="GO" id="GO:0016887">
    <property type="term" value="F:ATP hydrolysis activity"/>
    <property type="evidence" value="ECO:0007669"/>
    <property type="project" value="RHEA"/>
</dbReference>
<dbReference type="PROSITE" id="PS51217">
    <property type="entry name" value="UVRD_HELICASE_CTER"/>
    <property type="match status" value="1"/>
</dbReference>
<evidence type="ECO:0000256" key="6">
    <source>
        <dbReference type="ARBA" id="ARBA00034617"/>
    </source>
</evidence>
<evidence type="ECO:0000256" key="1">
    <source>
        <dbReference type="ARBA" id="ARBA00022741"/>
    </source>
</evidence>
<dbReference type="STRING" id="762903.Pedsa_2839"/>
<dbReference type="InterPro" id="IPR000212">
    <property type="entry name" value="DNA_helicase_UvrD/REP"/>
</dbReference>
<feature type="binding site" evidence="9">
    <location>
        <begin position="10"/>
        <end position="17"/>
    </location>
    <ligand>
        <name>ATP</name>
        <dbReference type="ChEBI" id="CHEBI:30616"/>
    </ligand>
</feature>
<dbReference type="EC" id="5.6.2.4" evidence="7"/>
<proteinExistence type="predicted"/>
<dbReference type="InterPro" id="IPR027417">
    <property type="entry name" value="P-loop_NTPase"/>
</dbReference>
<dbReference type="Gene3D" id="3.40.50.300">
    <property type="entry name" value="P-loop containing nucleotide triphosphate hydrolases"/>
    <property type="match status" value="3"/>
</dbReference>
<evidence type="ECO:0000256" key="8">
    <source>
        <dbReference type="ARBA" id="ARBA00048988"/>
    </source>
</evidence>
<evidence type="ECO:0000256" key="3">
    <source>
        <dbReference type="ARBA" id="ARBA00022806"/>
    </source>
</evidence>
<evidence type="ECO:0000313" key="13">
    <source>
        <dbReference type="Proteomes" id="UP000000310"/>
    </source>
</evidence>
<evidence type="ECO:0000259" key="11">
    <source>
        <dbReference type="PROSITE" id="PS51217"/>
    </source>
</evidence>
<dbReference type="HOGENOM" id="CLU_010638_0_0_10"/>
<dbReference type="PANTHER" id="PTHR11070">
    <property type="entry name" value="UVRD / RECB / PCRA DNA HELICASE FAMILY MEMBER"/>
    <property type="match status" value="1"/>
</dbReference>
<evidence type="ECO:0000313" key="12">
    <source>
        <dbReference type="EMBL" id="ADY53380.1"/>
    </source>
</evidence>
<dbReference type="GO" id="GO:0005829">
    <property type="term" value="C:cytosol"/>
    <property type="evidence" value="ECO:0007669"/>
    <property type="project" value="TreeGrafter"/>
</dbReference>
<dbReference type="Gene3D" id="1.10.3170.10">
    <property type="entry name" value="Recbcd, chain B, domain 2"/>
    <property type="match status" value="1"/>
</dbReference>
<dbReference type="SUPFAM" id="SSF52540">
    <property type="entry name" value="P-loop containing nucleoside triphosphate hydrolases"/>
    <property type="match status" value="1"/>
</dbReference>
<dbReference type="AlphaFoldDB" id="F0S8B6"/>
<keyword evidence="3 9" id="KW-0347">Helicase</keyword>
<evidence type="ECO:0000256" key="9">
    <source>
        <dbReference type="PROSITE-ProRule" id="PRU00560"/>
    </source>
</evidence>
<keyword evidence="2 9" id="KW-0378">Hydrolase</keyword>
<dbReference type="PROSITE" id="PS51198">
    <property type="entry name" value="UVRD_HELICASE_ATP_BIND"/>
    <property type="match status" value="1"/>
</dbReference>
<dbReference type="GO" id="GO:0005524">
    <property type="term" value="F:ATP binding"/>
    <property type="evidence" value="ECO:0007669"/>
    <property type="project" value="UniProtKB-UniRule"/>
</dbReference>
<dbReference type="OrthoDB" id="9810135at2"/>
<evidence type="ECO:0000256" key="7">
    <source>
        <dbReference type="ARBA" id="ARBA00034808"/>
    </source>
</evidence>
<reference evidence="12 13" key="1">
    <citation type="journal article" date="2011" name="Stand. Genomic Sci.">
        <title>Complete genome sequence of the gliding, heparinolytic Pedobacter saltans type strain (113).</title>
        <authorList>
            <person name="Liolios K."/>
            <person name="Sikorski J."/>
            <person name="Lu M."/>
            <person name="Nolan M."/>
            <person name="Lapidus A."/>
            <person name="Lucas S."/>
            <person name="Hammon N."/>
            <person name="Deshpande S."/>
            <person name="Cheng J.F."/>
            <person name="Tapia R."/>
            <person name="Han C."/>
            <person name="Goodwin L."/>
            <person name="Pitluck S."/>
            <person name="Huntemann M."/>
            <person name="Ivanova N."/>
            <person name="Pagani I."/>
            <person name="Mavromatis K."/>
            <person name="Ovchinikova G."/>
            <person name="Pati A."/>
            <person name="Chen A."/>
            <person name="Palaniappan K."/>
            <person name="Land M."/>
            <person name="Hauser L."/>
            <person name="Brambilla E.M."/>
            <person name="Kotsyurbenko O."/>
            <person name="Rohde M."/>
            <person name="Tindall B.J."/>
            <person name="Abt B."/>
            <person name="Goker M."/>
            <person name="Detter J.C."/>
            <person name="Woyke T."/>
            <person name="Bristow J."/>
            <person name="Eisen J.A."/>
            <person name="Markowitz V."/>
            <person name="Hugenholtz P."/>
            <person name="Klenk H.P."/>
            <person name="Kyrpides N.C."/>
        </authorList>
    </citation>
    <scope>NUCLEOTIDE SEQUENCE [LARGE SCALE GENOMIC DNA]</scope>
    <source>
        <strain evidence="13">ATCC 51119 / DSM 12145 / JCM 21818 / LMG 10337 / NBRC 100064 / NCIMB 13643</strain>
    </source>
</reference>
<sequence length="1072" mass="123205">MQKPLKRLQASAGSGKTFSLAVHYLTLLFSNESKYREILAVTFTNKATEEMKSRILEVLKSLAENNGDTGIESYRKLILEAYPAFTREKLSEKADKIYRRILHDYSRFSVNTIDGFVQKVIRGFAFELGLDASYSLEMNIDKVKENLVERLDKELDRQPELVQWVIRLAKERIEDNKSWNYKSELLSLTGEIFKERFAVFEQALQQIGLENANQVFLDFAKVSKESVRIFENQAIEFSSQALAVLERFGVTPEFLKGKSRSPLLRLKKMVEKDFKDYSKLFELVDIPEDEWFQKNAPTDSYPEVNALLEKLKKHFADYYSDYILHQQFNKNVYFLRLMVELVGLLKDYREESGNLLISDAQNLLTGITDDAGDNPSFIWEKIGNKYRNFLFDEFQDTSVSQWGSFRSLVQNAIAEPSGELIDNLIVGDTKQSIYRWRNGDWNILHSGVKKDLGEHYVEDDNLEENYRSSTEIIRFNNELYHKLPGLIQHKINTEVSDVEDENLNSWWLGNDYQEVIEKIYSQSAQKITPFTPEGGVVKVKRFVKKEEQEGIFSEAVFREYALAYLVDEIIELKANQAYQYKDISVLVRSNKEAVAVVDALMQAQIPVVSGEALLIGNNTAIKLIINTLCALVGYEENTSLYKANCIALYHKISGQPVHPNSYLGLRFKSLEQLGHLLPKELCEQANLWIQFPLPELVEKIIRAYDLDKKESYLPYLLAFRDIVGNATRQGEKGIHSFLNWWDEDGVSKTLPSPEEANAVQVLTIHKSKGLAFRAVFIPFCDLGLSGKSNSVFWVPAQETPYALLGSIPLKYSKELANSSVAKYYFEEELYSHMDSLNMIYVATTRAKDYLFIGIKGSEKNEGKSIGDLFCLIYQDQFDEEGLMTQGNYIHKQVKESEKNIIPLKSYPTSDRISEIYETVEDRHVNHLLNIEQSGRKGSILHDILASVNRQEDISSYVDDLNIQGIVSADEKEEFIQSAKEVLLHPELQYLLSRAERTIEEKGIVDELGRQHRPDKILVCKDELIILDYKFTNKEHDTHITQLSEYKQLLLAMGYPTVSAYLFYALTKKLKAI</sequence>
<dbReference type="GO" id="GO:0003677">
    <property type="term" value="F:DNA binding"/>
    <property type="evidence" value="ECO:0007669"/>
    <property type="project" value="InterPro"/>
</dbReference>
<protein>
    <recommendedName>
        <fullName evidence="7">DNA 3'-5' helicase</fullName>
        <ecNumber evidence="7">5.6.2.4</ecNumber>
    </recommendedName>
</protein>
<dbReference type="Proteomes" id="UP000000310">
    <property type="component" value="Chromosome"/>
</dbReference>
<dbReference type="Pfam" id="PF13361">
    <property type="entry name" value="UvrD_C"/>
    <property type="match status" value="2"/>
</dbReference>
<comment type="catalytic activity">
    <reaction evidence="8">
        <text>ATP + H2O = ADP + phosphate + H(+)</text>
        <dbReference type="Rhea" id="RHEA:13065"/>
        <dbReference type="ChEBI" id="CHEBI:15377"/>
        <dbReference type="ChEBI" id="CHEBI:15378"/>
        <dbReference type="ChEBI" id="CHEBI:30616"/>
        <dbReference type="ChEBI" id="CHEBI:43474"/>
        <dbReference type="ChEBI" id="CHEBI:456216"/>
        <dbReference type="EC" id="5.6.2.4"/>
    </reaction>
</comment>
<dbReference type="InterPro" id="IPR014016">
    <property type="entry name" value="UvrD-like_ATP-bd"/>
</dbReference>
<name>F0S8B6_PSESL</name>
<reference evidence="13" key="2">
    <citation type="submission" date="2011-02" db="EMBL/GenBank/DDBJ databases">
        <title>The complete genome of Pedobacter saltans DSM 12145.</title>
        <authorList>
            <consortium name="US DOE Joint Genome Institute (JGI-PGF)"/>
            <person name="Lucas S."/>
            <person name="Copeland A."/>
            <person name="Lapidus A."/>
            <person name="Bruce D."/>
            <person name="Goodwin L."/>
            <person name="Pitluck S."/>
            <person name="Kyrpides N."/>
            <person name="Mavromatis K."/>
            <person name="Pagani I."/>
            <person name="Ivanova N."/>
            <person name="Ovchinnikova G."/>
            <person name="Lu M."/>
            <person name="Detter J.C."/>
            <person name="Han C."/>
            <person name="Land M."/>
            <person name="Hauser L."/>
            <person name="Markowitz V."/>
            <person name="Cheng J.-F."/>
            <person name="Hugenholtz P."/>
            <person name="Woyke T."/>
            <person name="Wu D."/>
            <person name="Tindall B."/>
            <person name="Pomrenke H.G."/>
            <person name="Brambilla E."/>
            <person name="Klenk H.-P."/>
            <person name="Eisen J.A."/>
        </authorList>
    </citation>
    <scope>NUCLEOTIDE SEQUENCE [LARGE SCALE GENOMIC DNA]</scope>
    <source>
        <strain evidence="13">ATCC 51119 / DSM 12145 / JCM 21818 / LMG 10337 / NBRC 100064 / NCIMB 13643</strain>
    </source>
</reference>
<gene>
    <name evidence="12" type="ordered locus">Pedsa_2839</name>
</gene>
<accession>F0S8B6</accession>
<keyword evidence="5" id="KW-0413">Isomerase</keyword>
<dbReference type="KEGG" id="psn:Pedsa_2839"/>
<dbReference type="EMBL" id="CP002545">
    <property type="protein sequence ID" value="ADY53380.1"/>
    <property type="molecule type" value="Genomic_DNA"/>
</dbReference>
<keyword evidence="13" id="KW-1185">Reference proteome</keyword>
<evidence type="ECO:0000256" key="5">
    <source>
        <dbReference type="ARBA" id="ARBA00023235"/>
    </source>
</evidence>
<comment type="catalytic activity">
    <reaction evidence="6">
        <text>Couples ATP hydrolysis with the unwinding of duplex DNA by translocating in the 3'-5' direction.</text>
        <dbReference type="EC" id="5.6.2.4"/>
    </reaction>
</comment>
<dbReference type="eggNOG" id="COG1074">
    <property type="taxonomic scope" value="Bacteria"/>
</dbReference>
<evidence type="ECO:0000259" key="10">
    <source>
        <dbReference type="PROSITE" id="PS51198"/>
    </source>
</evidence>